<evidence type="ECO:0000259" key="2">
    <source>
        <dbReference type="Pfam" id="PF01425"/>
    </source>
</evidence>
<feature type="domain" description="Amidase" evidence="2">
    <location>
        <begin position="29"/>
        <end position="418"/>
    </location>
</feature>
<dbReference type="OrthoDB" id="9777859at2"/>
<dbReference type="PANTHER" id="PTHR11895:SF7">
    <property type="entry name" value="GLUTAMYL-TRNA(GLN) AMIDOTRANSFERASE SUBUNIT A, MITOCHONDRIAL"/>
    <property type="match status" value="1"/>
</dbReference>
<comment type="similarity">
    <text evidence="1">Belongs to the amidase family.</text>
</comment>
<dbReference type="SUPFAM" id="SSF75304">
    <property type="entry name" value="Amidase signature (AS) enzymes"/>
    <property type="match status" value="1"/>
</dbReference>
<dbReference type="PANTHER" id="PTHR11895">
    <property type="entry name" value="TRANSAMIDASE"/>
    <property type="match status" value="1"/>
</dbReference>
<sequence length="430" mass="43474">MPEPASLLDLGAADLRDRLADGALSARAVVTACCERIASRDGAVGAWAWIDPERALAAAERLDARFARSGPVGPLHGLPVGLKDIIDTAGIPTENGCARDRGRVPERDAALVTRLTAAGAIVLGKTVTTELAFLEPARTRNPRNLRHTPGGSSSGSAAAVADGMVPLAVGTQTGGSLLRPAAYCGVTGFKPSFGAIPRAGVLTLAPGLDTAGTMARDPAGAALLAGVLGAPVGGDAGPRGRAPTFAFVTMPGWEAADPALHRAFADLRKRLGARVVAAELPAAFARAPEAARDIALTQMARSCSRYMTDGGRGLSARTRGALEAGARVPEAACRAAVEVQAALGPALAPIFARCDAILCAAAPGPAPEGLHDTGDAAFTTPWTLAGTPAITLPLLSAPNGLPMGVQLVGPVGGDARLLRAAAWLWAALRG</sequence>
<dbReference type="RefSeq" id="WP_085792910.1">
    <property type="nucleotide sequence ID" value="NZ_FWFK01000006.1"/>
</dbReference>
<dbReference type="GO" id="GO:0016740">
    <property type="term" value="F:transferase activity"/>
    <property type="evidence" value="ECO:0007669"/>
    <property type="project" value="UniProtKB-KW"/>
</dbReference>
<evidence type="ECO:0000313" key="4">
    <source>
        <dbReference type="Proteomes" id="UP000193570"/>
    </source>
</evidence>
<dbReference type="InterPro" id="IPR036928">
    <property type="entry name" value="AS_sf"/>
</dbReference>
<dbReference type="AlphaFoldDB" id="A0A1X6ZWB1"/>
<name>A0A1X6ZWB1_9RHOB</name>
<dbReference type="Gene3D" id="3.90.1300.10">
    <property type="entry name" value="Amidase signature (AS) domain"/>
    <property type="match status" value="1"/>
</dbReference>
<reference evidence="3 4" key="1">
    <citation type="submission" date="2017-03" db="EMBL/GenBank/DDBJ databases">
        <authorList>
            <person name="Afonso C.L."/>
            <person name="Miller P.J."/>
            <person name="Scott M.A."/>
            <person name="Spackman E."/>
            <person name="Goraichik I."/>
            <person name="Dimitrov K.M."/>
            <person name="Suarez D.L."/>
            <person name="Swayne D.E."/>
        </authorList>
    </citation>
    <scope>NUCLEOTIDE SEQUENCE [LARGE SCALE GENOMIC DNA]</scope>
    <source>
        <strain evidence="3 4">CECT 8625</strain>
    </source>
</reference>
<organism evidence="3 4">
    <name type="scientific">Roseivivax jejudonensis</name>
    <dbReference type="NCBI Taxonomy" id="1529041"/>
    <lineage>
        <taxon>Bacteria</taxon>
        <taxon>Pseudomonadati</taxon>
        <taxon>Pseudomonadota</taxon>
        <taxon>Alphaproteobacteria</taxon>
        <taxon>Rhodobacterales</taxon>
        <taxon>Roseobacteraceae</taxon>
        <taxon>Roseivivax</taxon>
    </lineage>
</organism>
<dbReference type="EMBL" id="FWFK01000006">
    <property type="protein sequence ID" value="SLN63718.1"/>
    <property type="molecule type" value="Genomic_DNA"/>
</dbReference>
<protein>
    <submittedName>
        <fullName evidence="3">Glutamyl-tRNA(Gln) amidotransferase subunit A</fullName>
        <ecNumber evidence="3">6.3.5.-</ecNumber>
    </submittedName>
</protein>
<keyword evidence="3" id="KW-0808">Transferase</keyword>
<dbReference type="InterPro" id="IPR023631">
    <property type="entry name" value="Amidase_dom"/>
</dbReference>
<accession>A0A1X6ZWB1</accession>
<dbReference type="EC" id="6.3.5.-" evidence="3"/>
<gene>
    <name evidence="3" type="primary">gatA_3</name>
    <name evidence="3" type="ORF">ROJ8625_03221</name>
</gene>
<dbReference type="GO" id="GO:0016874">
    <property type="term" value="F:ligase activity"/>
    <property type="evidence" value="ECO:0007669"/>
    <property type="project" value="UniProtKB-KW"/>
</dbReference>
<dbReference type="Proteomes" id="UP000193570">
    <property type="component" value="Unassembled WGS sequence"/>
</dbReference>
<dbReference type="Pfam" id="PF01425">
    <property type="entry name" value="Amidase"/>
    <property type="match status" value="1"/>
</dbReference>
<proteinExistence type="inferred from homology"/>
<keyword evidence="3" id="KW-0436">Ligase</keyword>
<keyword evidence="4" id="KW-1185">Reference proteome</keyword>
<evidence type="ECO:0000313" key="3">
    <source>
        <dbReference type="EMBL" id="SLN63718.1"/>
    </source>
</evidence>
<dbReference type="InterPro" id="IPR000120">
    <property type="entry name" value="Amidase"/>
</dbReference>
<evidence type="ECO:0000256" key="1">
    <source>
        <dbReference type="ARBA" id="ARBA00009199"/>
    </source>
</evidence>